<evidence type="ECO:0000313" key="4">
    <source>
        <dbReference type="Proteomes" id="UP000432015"/>
    </source>
</evidence>
<organism evidence="3 4">
    <name type="scientific">Actinomadura litoris</name>
    <dbReference type="NCBI Taxonomy" id="2678616"/>
    <lineage>
        <taxon>Bacteria</taxon>
        <taxon>Bacillati</taxon>
        <taxon>Actinomycetota</taxon>
        <taxon>Actinomycetes</taxon>
        <taxon>Streptosporangiales</taxon>
        <taxon>Thermomonosporaceae</taxon>
        <taxon>Actinomadura</taxon>
    </lineage>
</organism>
<comment type="caution">
    <text evidence="3">The sequence shown here is derived from an EMBL/GenBank/DDBJ whole genome shotgun (WGS) entry which is preliminary data.</text>
</comment>
<evidence type="ECO:0000256" key="1">
    <source>
        <dbReference type="SAM" id="MobiDB-lite"/>
    </source>
</evidence>
<keyword evidence="4" id="KW-1185">Reference proteome</keyword>
<protein>
    <recommendedName>
        <fullName evidence="5">DUF2637 domain-containing protein</fullName>
    </recommendedName>
</protein>
<dbReference type="AlphaFoldDB" id="A0A7K1LAU9"/>
<sequence length="293" mass="31937">MSTQKRPGLIWACAVLTIAAANQLLWNLWHAFDTGMPHPLAVATGAVPVLLALGTSALAARVRCGNVQRTLTYGVMLAAIGISILAQYDLLMHWMGSKAVAVLFPTVGDLATLIALHVLIADPVPVRVAAPVRTKEKTRTTTVRTAQPVICERSIGTPYVRAPQGVLRAVRNEQYVPERTGEETRTPEPRTPSGEPRTAEHAARTRAVVSARTTRTDQVSAPVRGVREGRAHWVEVLADEIRTARTEGRTWEPAYVELEARTGWGRSWCEKTVRAAREAAEERTGTRTGTDDA</sequence>
<reference evidence="3 4" key="1">
    <citation type="submission" date="2019-11" db="EMBL/GenBank/DDBJ databases">
        <authorList>
            <person name="Cao P."/>
        </authorList>
    </citation>
    <scope>NUCLEOTIDE SEQUENCE [LARGE SCALE GENOMIC DNA]</scope>
    <source>
        <strain evidence="3 4">NEAU-AAG5</strain>
    </source>
</reference>
<proteinExistence type="predicted"/>
<evidence type="ECO:0000313" key="3">
    <source>
        <dbReference type="EMBL" id="MUN41443.1"/>
    </source>
</evidence>
<feature type="region of interest" description="Disordered" evidence="1">
    <location>
        <begin position="174"/>
        <end position="220"/>
    </location>
</feature>
<evidence type="ECO:0000256" key="2">
    <source>
        <dbReference type="SAM" id="Phobius"/>
    </source>
</evidence>
<feature type="transmembrane region" description="Helical" evidence="2">
    <location>
        <begin position="71"/>
        <end position="88"/>
    </location>
</feature>
<gene>
    <name evidence="3" type="ORF">GNZ18_33350</name>
</gene>
<keyword evidence="2" id="KW-1133">Transmembrane helix</keyword>
<feature type="transmembrane region" description="Helical" evidence="2">
    <location>
        <begin position="40"/>
        <end position="59"/>
    </location>
</feature>
<keyword evidence="2" id="KW-0472">Membrane</keyword>
<evidence type="ECO:0008006" key="5">
    <source>
        <dbReference type="Google" id="ProtNLM"/>
    </source>
</evidence>
<keyword evidence="2" id="KW-0812">Transmembrane</keyword>
<feature type="transmembrane region" description="Helical" evidence="2">
    <location>
        <begin position="100"/>
        <end position="120"/>
    </location>
</feature>
<dbReference type="Proteomes" id="UP000432015">
    <property type="component" value="Unassembled WGS sequence"/>
</dbReference>
<feature type="compositionally biased region" description="Basic and acidic residues" evidence="1">
    <location>
        <begin position="179"/>
        <end position="188"/>
    </location>
</feature>
<dbReference type="EMBL" id="WOFH01000014">
    <property type="protein sequence ID" value="MUN41443.1"/>
    <property type="molecule type" value="Genomic_DNA"/>
</dbReference>
<name>A0A7K1LAU9_9ACTN</name>
<accession>A0A7K1LAU9</accession>
<dbReference type="RefSeq" id="WP_156220614.1">
    <property type="nucleotide sequence ID" value="NZ_WOFH01000014.1"/>
</dbReference>